<evidence type="ECO:0000313" key="3">
    <source>
        <dbReference type="EMBL" id="MDA5194312.1"/>
    </source>
</evidence>
<dbReference type="Gene3D" id="3.30.420.150">
    <property type="entry name" value="Exopolyphosphatase. Domain 2"/>
    <property type="match status" value="1"/>
</dbReference>
<accession>A0A9X3Z7M0</accession>
<dbReference type="RefSeq" id="WP_274944015.1">
    <property type="nucleotide sequence ID" value="NZ_JANWOI010000003.1"/>
</dbReference>
<protein>
    <submittedName>
        <fullName evidence="3">Ppx/GppA family phosphatase</fullName>
    </submittedName>
</protein>
<reference evidence="3" key="2">
    <citation type="journal article" date="2023" name="Syst. Appl. Microbiol.">
        <title>Govania unica gen. nov., sp. nov., a rare biosphere bacterium that represents a novel family in the class Alphaproteobacteria.</title>
        <authorList>
            <person name="Vandamme P."/>
            <person name="Peeters C."/>
            <person name="Hettiarachchi A."/>
            <person name="Cnockaert M."/>
            <person name="Carlier A."/>
        </authorList>
    </citation>
    <scope>NUCLEOTIDE SEQUENCE</scope>
    <source>
        <strain evidence="3">LMG 31809</strain>
    </source>
</reference>
<feature type="region of interest" description="Disordered" evidence="1">
    <location>
        <begin position="330"/>
        <end position="349"/>
    </location>
</feature>
<dbReference type="Gene3D" id="3.30.420.40">
    <property type="match status" value="1"/>
</dbReference>
<name>A0A9X3Z7M0_9PROT</name>
<dbReference type="PANTHER" id="PTHR30005:SF0">
    <property type="entry name" value="RETROGRADE REGULATION PROTEIN 2"/>
    <property type="match status" value="1"/>
</dbReference>
<organism evidence="3 4">
    <name type="scientific">Govanella unica</name>
    <dbReference type="NCBI Taxonomy" id="2975056"/>
    <lineage>
        <taxon>Bacteria</taxon>
        <taxon>Pseudomonadati</taxon>
        <taxon>Pseudomonadota</taxon>
        <taxon>Alphaproteobacteria</taxon>
        <taxon>Emcibacterales</taxon>
        <taxon>Govanellaceae</taxon>
        <taxon>Govanella</taxon>
    </lineage>
</organism>
<dbReference type="InterPro" id="IPR043129">
    <property type="entry name" value="ATPase_NBD"/>
</dbReference>
<sequence>MPPQSGQPVLSALDLGTNNCRLLVARPQGKSFRVIDAFSRIVRLGEGVAASGRLSEEAIDRTVEALRICARKMRERGVTHMRNVATQACRQAMNCDDFVERVVRETGIELDIIPPAEEARLAVMGCQALLDRGVRRAIVFDIGGGSTELIWTTIMPKGQPKILGWMSMPLGVVNMSEIFMGNNDVTPESYRAMVDAVRERLIPFDKRYNLSFAIKKGGVQMIGTSGTITTLTSVHLDLPRYDRTQVDGASVDSEALAALCQKLAGQDYQTRAANKCVGTDRAELIVAGCAILDAILSIWAVPRISVADRGIREGMLIELMQAAQHDLRTGKPFGRTDLRASNQEQVNVE</sequence>
<evidence type="ECO:0000256" key="1">
    <source>
        <dbReference type="SAM" id="MobiDB-lite"/>
    </source>
</evidence>
<dbReference type="PANTHER" id="PTHR30005">
    <property type="entry name" value="EXOPOLYPHOSPHATASE"/>
    <property type="match status" value="1"/>
</dbReference>
<dbReference type="EMBL" id="JANWOI010000003">
    <property type="protein sequence ID" value="MDA5194312.1"/>
    <property type="molecule type" value="Genomic_DNA"/>
</dbReference>
<evidence type="ECO:0000259" key="2">
    <source>
        <dbReference type="Pfam" id="PF02541"/>
    </source>
</evidence>
<dbReference type="SUPFAM" id="SSF53067">
    <property type="entry name" value="Actin-like ATPase domain"/>
    <property type="match status" value="2"/>
</dbReference>
<dbReference type="InterPro" id="IPR003695">
    <property type="entry name" value="Ppx_GppA_N"/>
</dbReference>
<evidence type="ECO:0000313" key="4">
    <source>
        <dbReference type="Proteomes" id="UP001141619"/>
    </source>
</evidence>
<dbReference type="CDD" id="cd24054">
    <property type="entry name" value="ASKHA_NBD_AaPPX-GppA_MtPPX2-like"/>
    <property type="match status" value="1"/>
</dbReference>
<dbReference type="Proteomes" id="UP001141619">
    <property type="component" value="Unassembled WGS sequence"/>
</dbReference>
<gene>
    <name evidence="3" type="ORF">NYP16_10155</name>
</gene>
<feature type="domain" description="Ppx/GppA phosphatase N-terminal" evidence="2">
    <location>
        <begin position="24"/>
        <end position="321"/>
    </location>
</feature>
<dbReference type="GO" id="GO:0016462">
    <property type="term" value="F:pyrophosphatase activity"/>
    <property type="evidence" value="ECO:0007669"/>
    <property type="project" value="TreeGrafter"/>
</dbReference>
<proteinExistence type="predicted"/>
<dbReference type="AlphaFoldDB" id="A0A9X3Z7M0"/>
<dbReference type="Pfam" id="PF02541">
    <property type="entry name" value="Ppx-GppA"/>
    <property type="match status" value="1"/>
</dbReference>
<dbReference type="InterPro" id="IPR050273">
    <property type="entry name" value="GppA/Ppx_hydrolase"/>
</dbReference>
<keyword evidence="4" id="KW-1185">Reference proteome</keyword>
<reference evidence="3" key="1">
    <citation type="submission" date="2022-08" db="EMBL/GenBank/DDBJ databases">
        <authorList>
            <person name="Vandamme P."/>
            <person name="Hettiarachchi A."/>
            <person name="Peeters C."/>
            <person name="Cnockaert M."/>
            <person name="Carlier A."/>
        </authorList>
    </citation>
    <scope>NUCLEOTIDE SEQUENCE</scope>
    <source>
        <strain evidence="3">LMG 31809</strain>
    </source>
</reference>
<comment type="caution">
    <text evidence="3">The sequence shown here is derived from an EMBL/GenBank/DDBJ whole genome shotgun (WGS) entry which is preliminary data.</text>
</comment>
<feature type="compositionally biased region" description="Polar residues" evidence="1">
    <location>
        <begin position="339"/>
        <end position="349"/>
    </location>
</feature>